<keyword evidence="2" id="KW-0812">Transmembrane</keyword>
<keyword evidence="3" id="KW-0732">Signal</keyword>
<feature type="transmembrane region" description="Helical" evidence="2">
    <location>
        <begin position="455"/>
        <end position="477"/>
    </location>
</feature>
<evidence type="ECO:0000313" key="4">
    <source>
        <dbReference type="EMBL" id="EYB67069.1"/>
    </source>
</evidence>
<accession>A0A016QMV6</accession>
<feature type="transmembrane region" description="Helical" evidence="2">
    <location>
        <begin position="497"/>
        <end position="518"/>
    </location>
</feature>
<evidence type="ECO:0000256" key="2">
    <source>
        <dbReference type="SAM" id="Phobius"/>
    </source>
</evidence>
<protein>
    <submittedName>
        <fullName evidence="4">Uncharacterized protein</fullName>
    </submittedName>
</protein>
<name>A0A016QMV6_9DEIO</name>
<dbReference type="STRING" id="1476583.DEIPH_ctg052orf0071"/>
<evidence type="ECO:0000256" key="1">
    <source>
        <dbReference type="SAM" id="MobiDB-lite"/>
    </source>
</evidence>
<dbReference type="Proteomes" id="UP000020492">
    <property type="component" value="Unassembled WGS sequence"/>
</dbReference>
<reference evidence="4 5" key="1">
    <citation type="submission" date="2014-03" db="EMBL/GenBank/DDBJ databases">
        <title>Draft genome sequence of Deinococcus phoenicis 1P10ME.</title>
        <authorList>
            <person name="Stepanov V.G."/>
            <person name="Vaishampayan P."/>
            <person name="Venkateswaran K."/>
            <person name="Fox G.E."/>
        </authorList>
    </citation>
    <scope>NUCLEOTIDE SEQUENCE [LARGE SCALE GENOMIC DNA]</scope>
    <source>
        <strain evidence="4 5">1P10ME</strain>
    </source>
</reference>
<feature type="compositionally biased region" description="Low complexity" evidence="1">
    <location>
        <begin position="251"/>
        <end position="292"/>
    </location>
</feature>
<dbReference type="eggNOG" id="COG3087">
    <property type="taxonomic scope" value="Bacteria"/>
</dbReference>
<proteinExistence type="predicted"/>
<feature type="signal peptide" evidence="3">
    <location>
        <begin position="1"/>
        <end position="21"/>
    </location>
</feature>
<feature type="region of interest" description="Disordered" evidence="1">
    <location>
        <begin position="245"/>
        <end position="314"/>
    </location>
</feature>
<comment type="caution">
    <text evidence="4">The sequence shown here is derived from an EMBL/GenBank/DDBJ whole genome shotgun (WGS) entry which is preliminary data.</text>
</comment>
<dbReference type="EMBL" id="JHAC01000050">
    <property type="protein sequence ID" value="EYB67069.1"/>
    <property type="molecule type" value="Genomic_DNA"/>
</dbReference>
<feature type="chain" id="PRO_5001485550" evidence="3">
    <location>
        <begin position="22"/>
        <end position="549"/>
    </location>
</feature>
<dbReference type="OrthoDB" id="65061at2"/>
<feature type="transmembrane region" description="Helical" evidence="2">
    <location>
        <begin position="422"/>
        <end position="443"/>
    </location>
</feature>
<sequence length="549" mass="55934">MRHATRTLTLLAALAAGSAGAQDLGAYRTLAQSLDAAAQARPASAERALTELDRAEAAYAQLAPTLQNKQLLGGLRDALDGARGALARTPAEVQAQVLLARGLMRRALYDQTLNQLAQTAGTPAAGGSAAQVKLLAREFGLTGAPAAALVGDAGAGHLERVAWRLQRAAAQKVGAALNVVRPERSPASYVNLARATGWFTVVQDAGAQNLKVAQFTAALGQLTAGDVPALTASLGTLRQGAAALSRSLSTPPASVGPAKAAGAAQSPAPRPSEAQTPAAQTPEAQTPGTQTPDAQTPEAASPGTVSTPAAPASGGVDAAYTALGRALTAVGHGDPEAARSELGRVPAALASAPAALRRAGGYDTLTQHLAAAQERRGLRPGDVQALIAELGGLERSVAGEGRSTVDTLSAGVARTFSGGLRAVVFLLLALLGLVPLYLLNLAFGGRNPYWRAITAALVLLLLPVFLEGVFGFLGWVGDLSGVTFLRAAPSLTLWQGVYGLPLRALFTALAIALASYGFRGLCVQFGLLGRQSAARSAPQPSLDWDEEPS</sequence>
<dbReference type="PATRIC" id="fig|1476583.3.peg.2930"/>
<dbReference type="RefSeq" id="WP_051517412.1">
    <property type="nucleotide sequence ID" value="NZ_JHAC01000050.1"/>
</dbReference>
<evidence type="ECO:0000256" key="3">
    <source>
        <dbReference type="SAM" id="SignalP"/>
    </source>
</evidence>
<keyword evidence="2" id="KW-1133">Transmembrane helix</keyword>
<dbReference type="AlphaFoldDB" id="A0A016QMV6"/>
<keyword evidence="2" id="KW-0472">Membrane</keyword>
<organism evidence="4 5">
    <name type="scientific">Deinococcus phoenicis</name>
    <dbReference type="NCBI Taxonomy" id="1476583"/>
    <lineage>
        <taxon>Bacteria</taxon>
        <taxon>Thermotogati</taxon>
        <taxon>Deinococcota</taxon>
        <taxon>Deinococci</taxon>
        <taxon>Deinococcales</taxon>
        <taxon>Deinococcaceae</taxon>
        <taxon>Deinococcus</taxon>
    </lineage>
</organism>
<keyword evidence="5" id="KW-1185">Reference proteome</keyword>
<gene>
    <name evidence="4" type="ORF">DEIPH_ctg052orf0071</name>
</gene>
<evidence type="ECO:0000313" key="5">
    <source>
        <dbReference type="Proteomes" id="UP000020492"/>
    </source>
</evidence>